<protein>
    <submittedName>
        <fullName evidence="1">Uncharacterized protein</fullName>
    </submittedName>
</protein>
<evidence type="ECO:0000313" key="2">
    <source>
        <dbReference type="Proteomes" id="UP000184501"/>
    </source>
</evidence>
<dbReference type="STRING" id="2017.SAMN05444320_106437"/>
<sequence>MVSLGRLSMPDFELVLLGVHTLSVSDVHCR</sequence>
<gene>
    <name evidence="1" type="ORF">SAMN05444320_106437</name>
</gene>
<organism evidence="1 2">
    <name type="scientific">Streptoalloteichus hindustanus</name>
    <dbReference type="NCBI Taxonomy" id="2017"/>
    <lineage>
        <taxon>Bacteria</taxon>
        <taxon>Bacillati</taxon>
        <taxon>Actinomycetota</taxon>
        <taxon>Actinomycetes</taxon>
        <taxon>Pseudonocardiales</taxon>
        <taxon>Pseudonocardiaceae</taxon>
        <taxon>Streptoalloteichus</taxon>
    </lineage>
</organism>
<dbReference type="Proteomes" id="UP000184501">
    <property type="component" value="Unassembled WGS sequence"/>
</dbReference>
<keyword evidence="2" id="KW-1185">Reference proteome</keyword>
<proteinExistence type="predicted"/>
<dbReference type="AlphaFoldDB" id="A0A1M5H7Y4"/>
<evidence type="ECO:0000313" key="1">
    <source>
        <dbReference type="EMBL" id="SHG12018.1"/>
    </source>
</evidence>
<accession>A0A1M5H7Y4</accession>
<reference evidence="1 2" key="1">
    <citation type="submission" date="2016-11" db="EMBL/GenBank/DDBJ databases">
        <authorList>
            <person name="Jaros S."/>
            <person name="Januszkiewicz K."/>
            <person name="Wedrychowicz H."/>
        </authorList>
    </citation>
    <scope>NUCLEOTIDE SEQUENCE [LARGE SCALE GENOMIC DNA]</scope>
    <source>
        <strain evidence="1 2">DSM 44523</strain>
    </source>
</reference>
<name>A0A1M5H7Y4_STRHI</name>
<dbReference type="EMBL" id="FQVN01000006">
    <property type="protein sequence ID" value="SHG12018.1"/>
    <property type="molecule type" value="Genomic_DNA"/>
</dbReference>